<gene>
    <name evidence="1" type="ORF">SAMN04488040_3329</name>
</gene>
<reference evidence="2" key="1">
    <citation type="submission" date="2016-10" db="EMBL/GenBank/DDBJ databases">
        <authorList>
            <person name="Varghese N."/>
            <person name="Submissions S."/>
        </authorList>
    </citation>
    <scope>NUCLEOTIDE SEQUENCE [LARGE SCALE GENOMIC DNA]</scope>
    <source>
        <strain evidence="2">DSM 23422</strain>
    </source>
</reference>
<sequence length="160" mass="18219">MKFSTKEDIEAPIDAVFDMLCEFDTFERAAMRRGAEVQRVDTKTVPGTGMKWEAAFDMRGKRRDIEVEMVTFDQPNEICLESTSPGLLGTVSFELMALSRSRTRVAASLDIKPKTLSARLLVQSLKLAKTSLTKKFKRRVADYAKDMEERYQQSQVRPAE</sequence>
<accession>A0A1I6VHV4</accession>
<evidence type="ECO:0000313" key="1">
    <source>
        <dbReference type="EMBL" id="SFT13336.1"/>
    </source>
</evidence>
<name>A0A1I6VHV4_9RHOB</name>
<dbReference type="RefSeq" id="WP_093917515.1">
    <property type="nucleotide sequence ID" value="NZ_FPAJ01000007.1"/>
</dbReference>
<dbReference type="SUPFAM" id="SSF55961">
    <property type="entry name" value="Bet v1-like"/>
    <property type="match status" value="1"/>
</dbReference>
<proteinExistence type="predicted"/>
<dbReference type="AlphaFoldDB" id="A0A1I6VHV4"/>
<dbReference type="Gene3D" id="3.30.530.20">
    <property type="match status" value="1"/>
</dbReference>
<dbReference type="InterPro" id="IPR023393">
    <property type="entry name" value="START-like_dom_sf"/>
</dbReference>
<dbReference type="CDD" id="cd07812">
    <property type="entry name" value="SRPBCC"/>
    <property type="match status" value="1"/>
</dbReference>
<dbReference type="EMBL" id="FPAJ01000007">
    <property type="protein sequence ID" value="SFT13336.1"/>
    <property type="molecule type" value="Genomic_DNA"/>
</dbReference>
<evidence type="ECO:0000313" key="2">
    <source>
        <dbReference type="Proteomes" id="UP000199239"/>
    </source>
</evidence>
<keyword evidence="2" id="KW-1185">Reference proteome</keyword>
<dbReference type="Proteomes" id="UP000199239">
    <property type="component" value="Unassembled WGS sequence"/>
</dbReference>
<dbReference type="OrthoDB" id="7860307at2"/>
<dbReference type="STRING" id="394264.SAMN04488040_3329"/>
<organism evidence="1 2">
    <name type="scientific">Sulfitobacter marinus</name>
    <dbReference type="NCBI Taxonomy" id="394264"/>
    <lineage>
        <taxon>Bacteria</taxon>
        <taxon>Pseudomonadati</taxon>
        <taxon>Pseudomonadota</taxon>
        <taxon>Alphaproteobacteria</taxon>
        <taxon>Rhodobacterales</taxon>
        <taxon>Roseobacteraceae</taxon>
        <taxon>Sulfitobacter</taxon>
    </lineage>
</organism>
<evidence type="ECO:0008006" key="3">
    <source>
        <dbReference type="Google" id="ProtNLM"/>
    </source>
</evidence>
<protein>
    <recommendedName>
        <fullName evidence="3">Polyketide cyclase / dehydrase and lipid transport</fullName>
    </recommendedName>
</protein>